<dbReference type="Gene3D" id="3.30.360.10">
    <property type="entry name" value="Dihydrodipicolinate Reductase, domain 2"/>
    <property type="match status" value="1"/>
</dbReference>
<sequence length="265" mass="29027">MLATMYVCVTDVVYVGSINPQHLPVGEQVLRAGKALLVEKPMGLNHRQTEQLVTLARSQGVFLMEALWSRFLPAYSHLRQEISRGAVGEVSHVEASFGFPMEVERLSRKDMGGSTILDIGIYTLNAVCMAYGDLSPEKVVALGNLNSEGVDESVTASLKFGPRQLASISTSAYCKLPCDLVVTGTRGQLKLLDPFWCPTKLQLPSGEIMEFPMPEPSRPCNYINSGGLCYQAQEVRRCLQQGRSSYFLSPLNHIRNSAFAGPKPG</sequence>
<evidence type="ECO:0000256" key="10">
    <source>
        <dbReference type="ARBA" id="ARBA00049233"/>
    </source>
</evidence>
<dbReference type="Gene3D" id="3.40.50.720">
    <property type="entry name" value="NAD(P)-binding Rossmann-like Domain"/>
    <property type="match status" value="1"/>
</dbReference>
<dbReference type="InterPro" id="IPR000683">
    <property type="entry name" value="Gfo/Idh/MocA-like_OxRdtase_N"/>
</dbReference>
<dbReference type="EC" id="1.1.1.179" evidence="4"/>
<dbReference type="Proteomes" id="UP001235939">
    <property type="component" value="Chromosome 03"/>
</dbReference>
<evidence type="ECO:0000256" key="3">
    <source>
        <dbReference type="ARBA" id="ARBA00038853"/>
    </source>
</evidence>
<evidence type="ECO:0000256" key="8">
    <source>
        <dbReference type="ARBA" id="ARBA00043025"/>
    </source>
</evidence>
<evidence type="ECO:0000256" key="9">
    <source>
        <dbReference type="ARBA" id="ARBA00047423"/>
    </source>
</evidence>
<comment type="catalytic activity">
    <reaction evidence="10">
        <text>D-xylose + NADP(+) = D-xylono-1,5-lactone + NADPH + H(+)</text>
        <dbReference type="Rhea" id="RHEA:22000"/>
        <dbReference type="ChEBI" id="CHEBI:15378"/>
        <dbReference type="ChEBI" id="CHEBI:15867"/>
        <dbReference type="ChEBI" id="CHEBI:53455"/>
        <dbReference type="ChEBI" id="CHEBI:57783"/>
        <dbReference type="ChEBI" id="CHEBI:58349"/>
        <dbReference type="EC" id="1.1.1.179"/>
    </reaction>
</comment>
<evidence type="ECO:0000256" key="1">
    <source>
        <dbReference type="ARBA" id="ARBA00010928"/>
    </source>
</evidence>
<dbReference type="InterPro" id="IPR055170">
    <property type="entry name" value="GFO_IDH_MocA-like_dom"/>
</dbReference>
<comment type="catalytic activity">
    <reaction evidence="9">
        <text>(1R,2R)-1,2-dihydrobenzene-1,2-diol + NADP(+) = catechol + NADPH + H(+)</text>
        <dbReference type="Rhea" id="RHEA:16729"/>
        <dbReference type="ChEBI" id="CHEBI:10702"/>
        <dbReference type="ChEBI" id="CHEBI:15378"/>
        <dbReference type="ChEBI" id="CHEBI:18135"/>
        <dbReference type="ChEBI" id="CHEBI:57783"/>
        <dbReference type="ChEBI" id="CHEBI:58349"/>
        <dbReference type="EC" id="1.3.1.20"/>
    </reaction>
</comment>
<evidence type="ECO:0000256" key="2">
    <source>
        <dbReference type="ARBA" id="ARBA00023002"/>
    </source>
</evidence>
<dbReference type="InterPro" id="IPR036291">
    <property type="entry name" value="NAD(P)-bd_dom_sf"/>
</dbReference>
<dbReference type="EMBL" id="CP092865">
    <property type="protein sequence ID" value="UYV65397.1"/>
    <property type="molecule type" value="Genomic_DNA"/>
</dbReference>
<dbReference type="PANTHER" id="PTHR22604:SF105">
    <property type="entry name" value="TRANS-1,2-DIHYDROBENZENE-1,2-DIOL DEHYDROGENASE"/>
    <property type="match status" value="1"/>
</dbReference>
<evidence type="ECO:0000256" key="7">
    <source>
        <dbReference type="ARBA" id="ARBA00042988"/>
    </source>
</evidence>
<evidence type="ECO:0000259" key="12">
    <source>
        <dbReference type="Pfam" id="PF22725"/>
    </source>
</evidence>
<evidence type="ECO:0000256" key="5">
    <source>
        <dbReference type="ARBA" id="ARBA00040603"/>
    </source>
</evidence>
<evidence type="ECO:0000259" key="11">
    <source>
        <dbReference type="Pfam" id="PF01408"/>
    </source>
</evidence>
<accession>A0ABY6K980</accession>
<evidence type="ECO:0000313" key="14">
    <source>
        <dbReference type="Proteomes" id="UP001235939"/>
    </source>
</evidence>
<keyword evidence="2" id="KW-0560">Oxidoreductase</keyword>
<gene>
    <name evidence="13" type="ORF">LAZ67_3004233</name>
</gene>
<dbReference type="SUPFAM" id="SSF55347">
    <property type="entry name" value="Glyceraldehyde-3-phosphate dehydrogenase-like, C-terminal domain"/>
    <property type="match status" value="1"/>
</dbReference>
<dbReference type="Pfam" id="PF01408">
    <property type="entry name" value="GFO_IDH_MocA"/>
    <property type="match status" value="1"/>
</dbReference>
<dbReference type="Pfam" id="PF22725">
    <property type="entry name" value="GFO_IDH_MocA_C3"/>
    <property type="match status" value="1"/>
</dbReference>
<proteinExistence type="inferred from homology"/>
<dbReference type="PANTHER" id="PTHR22604">
    <property type="entry name" value="OXIDOREDUCTASES"/>
    <property type="match status" value="1"/>
</dbReference>
<reference evidence="13 14" key="1">
    <citation type="submission" date="2022-01" db="EMBL/GenBank/DDBJ databases">
        <title>A chromosomal length assembly of Cordylochernes scorpioides.</title>
        <authorList>
            <person name="Zeh D."/>
            <person name="Zeh J."/>
        </authorList>
    </citation>
    <scope>NUCLEOTIDE SEQUENCE [LARGE SCALE GENOMIC DNA]</scope>
    <source>
        <strain evidence="13">IN4F17</strain>
        <tissue evidence="13">Whole Body</tissue>
    </source>
</reference>
<evidence type="ECO:0000256" key="6">
    <source>
        <dbReference type="ARBA" id="ARBA00042926"/>
    </source>
</evidence>
<dbReference type="SUPFAM" id="SSF51735">
    <property type="entry name" value="NAD(P)-binding Rossmann-fold domains"/>
    <property type="match status" value="1"/>
</dbReference>
<name>A0ABY6K980_9ARAC</name>
<evidence type="ECO:0000313" key="13">
    <source>
        <dbReference type="EMBL" id="UYV65397.1"/>
    </source>
</evidence>
<feature type="domain" description="GFO/IDH/MocA-like oxidoreductase" evidence="12">
    <location>
        <begin position="76"/>
        <end position="189"/>
    </location>
</feature>
<comment type="similarity">
    <text evidence="1">Belongs to the Gfo/Idh/MocA family.</text>
</comment>
<organism evidence="13 14">
    <name type="scientific">Cordylochernes scorpioides</name>
    <dbReference type="NCBI Taxonomy" id="51811"/>
    <lineage>
        <taxon>Eukaryota</taxon>
        <taxon>Metazoa</taxon>
        <taxon>Ecdysozoa</taxon>
        <taxon>Arthropoda</taxon>
        <taxon>Chelicerata</taxon>
        <taxon>Arachnida</taxon>
        <taxon>Pseudoscorpiones</taxon>
        <taxon>Cheliferoidea</taxon>
        <taxon>Chernetidae</taxon>
        <taxon>Cordylochernes</taxon>
    </lineage>
</organism>
<dbReference type="InterPro" id="IPR050984">
    <property type="entry name" value="Gfo/Idh/MocA_domain"/>
</dbReference>
<feature type="domain" description="Gfo/Idh/MocA-like oxidoreductase N-terminal" evidence="11">
    <location>
        <begin position="11"/>
        <end position="65"/>
    </location>
</feature>
<keyword evidence="14" id="KW-1185">Reference proteome</keyword>
<evidence type="ECO:0000256" key="4">
    <source>
        <dbReference type="ARBA" id="ARBA00038984"/>
    </source>
</evidence>
<protein>
    <recommendedName>
        <fullName evidence="5">Trans-1,2-dihydrobenzene-1,2-diol dehydrogenase</fullName>
        <ecNumber evidence="4">1.1.1.179</ecNumber>
        <ecNumber evidence="3">1.3.1.20</ecNumber>
    </recommendedName>
    <alternativeName>
        <fullName evidence="8">D-xylose 1-dehydrogenase</fullName>
    </alternativeName>
    <alternativeName>
        <fullName evidence="7">D-xylose-NADP dehydrogenase</fullName>
    </alternativeName>
    <alternativeName>
        <fullName evidence="6">Dimeric dihydrodiol dehydrogenase</fullName>
    </alternativeName>
</protein>
<dbReference type="EC" id="1.3.1.20" evidence="3"/>